<feature type="compositionally biased region" description="Polar residues" evidence="1">
    <location>
        <begin position="943"/>
        <end position="956"/>
    </location>
</feature>
<feature type="region of interest" description="Disordered" evidence="1">
    <location>
        <begin position="935"/>
        <end position="956"/>
    </location>
</feature>
<feature type="compositionally biased region" description="Basic and acidic residues" evidence="1">
    <location>
        <begin position="738"/>
        <end position="756"/>
    </location>
</feature>
<reference evidence="2" key="1">
    <citation type="journal article" date="2017" name="Nature">
        <title>The genome of Chenopodium quinoa.</title>
        <authorList>
            <person name="Jarvis D.E."/>
            <person name="Ho Y.S."/>
            <person name="Lightfoot D.J."/>
            <person name="Schmoeckel S.M."/>
            <person name="Li B."/>
            <person name="Borm T.J.A."/>
            <person name="Ohyanagi H."/>
            <person name="Mineta K."/>
            <person name="Michell C.T."/>
            <person name="Saber N."/>
            <person name="Kharbatia N.M."/>
            <person name="Rupper R.R."/>
            <person name="Sharp A.R."/>
            <person name="Dally N."/>
            <person name="Boughton B.A."/>
            <person name="Woo Y.H."/>
            <person name="Gao G."/>
            <person name="Schijlen E.G.W.M."/>
            <person name="Guo X."/>
            <person name="Momin A.A."/>
            <person name="Negrao S."/>
            <person name="Al-Babili S."/>
            <person name="Gehring C."/>
            <person name="Roessner U."/>
            <person name="Jung C."/>
            <person name="Murphy K."/>
            <person name="Arold S.T."/>
            <person name="Gojobori T."/>
            <person name="van der Linden C.G."/>
            <person name="van Loo E.N."/>
            <person name="Jellen E.N."/>
            <person name="Maughan P.J."/>
            <person name="Tester M."/>
        </authorList>
    </citation>
    <scope>NUCLEOTIDE SEQUENCE [LARGE SCALE GENOMIC DNA]</scope>
    <source>
        <strain evidence="2">cv. PI 614886</strain>
    </source>
</reference>
<proteinExistence type="predicted"/>
<dbReference type="AlphaFoldDB" id="A0A803KTX8"/>
<feature type="region of interest" description="Disordered" evidence="1">
    <location>
        <begin position="1"/>
        <end position="53"/>
    </location>
</feature>
<evidence type="ECO:0000313" key="3">
    <source>
        <dbReference type="Proteomes" id="UP000596660"/>
    </source>
</evidence>
<dbReference type="PANTHER" id="PTHR36022">
    <property type="entry name" value="GPI-ANCHORED ADHESIN-LIKE PROTEIN"/>
    <property type="match status" value="1"/>
</dbReference>
<feature type="region of interest" description="Disordered" evidence="1">
    <location>
        <begin position="411"/>
        <end position="432"/>
    </location>
</feature>
<reference evidence="2" key="2">
    <citation type="submission" date="2021-03" db="UniProtKB">
        <authorList>
            <consortium name="EnsemblPlants"/>
        </authorList>
    </citation>
    <scope>IDENTIFICATION</scope>
</reference>
<feature type="compositionally biased region" description="Polar residues" evidence="1">
    <location>
        <begin position="757"/>
        <end position="776"/>
    </location>
</feature>
<protein>
    <submittedName>
        <fullName evidence="2">Uncharacterized protein</fullName>
    </submittedName>
</protein>
<dbReference type="SUPFAM" id="SSF56219">
    <property type="entry name" value="DNase I-like"/>
    <property type="match status" value="1"/>
</dbReference>
<organism evidence="2 3">
    <name type="scientific">Chenopodium quinoa</name>
    <name type="common">Quinoa</name>
    <dbReference type="NCBI Taxonomy" id="63459"/>
    <lineage>
        <taxon>Eukaryota</taxon>
        <taxon>Viridiplantae</taxon>
        <taxon>Streptophyta</taxon>
        <taxon>Embryophyta</taxon>
        <taxon>Tracheophyta</taxon>
        <taxon>Spermatophyta</taxon>
        <taxon>Magnoliopsida</taxon>
        <taxon>eudicotyledons</taxon>
        <taxon>Gunneridae</taxon>
        <taxon>Pentapetalae</taxon>
        <taxon>Caryophyllales</taxon>
        <taxon>Chenopodiaceae</taxon>
        <taxon>Chenopodioideae</taxon>
        <taxon>Atripliceae</taxon>
        <taxon>Chenopodium</taxon>
    </lineage>
</organism>
<dbReference type="PANTHER" id="PTHR36022:SF1">
    <property type="entry name" value="GPI-ANCHORED ADHESIN-LIKE PROTEIN"/>
    <property type="match status" value="1"/>
</dbReference>
<name>A0A803KTX8_CHEQI</name>
<evidence type="ECO:0000313" key="2">
    <source>
        <dbReference type="EnsemblPlants" id="AUR62002486-RA:cds"/>
    </source>
</evidence>
<dbReference type="EnsemblPlants" id="AUR62002486-RA">
    <property type="protein sequence ID" value="AUR62002486-RA:cds"/>
    <property type="gene ID" value="AUR62002486"/>
</dbReference>
<dbReference type="InterPro" id="IPR036691">
    <property type="entry name" value="Endo/exonu/phosph_ase_sf"/>
</dbReference>
<sequence length="983" mass="107582">MFGIPAATSEVGGEPTKVERGQGRAGEGGARSGEVKRRSGRAGEGEAKVGESRRPSGECAVQKLSLLGFDGFCGSDALGLSGGLVVFWFSLVSVVPISISPHVIFCQVIVPGQEIKHIIFVYGSPHISFRNAVWAETTDSLRIAPNAVLLGDFYQVEYLSDKVGGSLAIPGRHEFLDWKLSSGLLDIPFFGPSFTWTNGQLGNPIFERLDKGYATRAWMDTHPKAWICHQLILFSDHVAITLCELRTRAPRKRPYRIENWCLEYQEVALLIASSWQIRFPSSQMFSFSRKLDNLRHHLLSWCVTHKRPWGIDWKDLQDSVTSSANNLASDLDRCRFITTRGDKICRNVVDDSPPRRLAGILHSSPPVSSSLPFSSLSRSSLRDSRLREAAAAEATKGCLRFFLSNYSSTATKNASNRKPKSLIANKTPKSAPNAKRLKVKLSENDGNLVKNCNTLRNPEKPISGNVKRLKKNPPTPCLYSWKSGKKPSSRSDFSVGSDAKMCENGVNFTPVGKNGCGSDLGEKESNCCDSISPIPPIQASVSPEIQGGSTSVVKATPTTCYAAGHVLSGVSDKRKCRPRGLLTIGNNDLFGSSKTKVFRSEDECVLGSLSKPRVSLVPCPSEASMQWILSPCDEKSEDKDDDHGKSGVRLNECEVVLSPNSIGCSSSPLSSLGFSSELCNSSSCTVTSSATTTISHSSMSRSPDFRGVLGPSFDHLVRSPSPTYPLYVPSSKVAVSPKQDKYRHDHEKEATPRSEDSIGSGNVIQTPQSDSSTESFGLSHLSRDEISRLWFESELDSVAEVLRRTSLSPECDMPAVDSPKMSFEFNPLIRPDNSIDLANFRKAMDSQASPGIPESLLRNFHESEVRISWREGLSSRIFDMDELDCCRCFSDEENDADECNNPCESYTTPQVADTDSNKILDNACIPNMLVHNKDSISQEDVQRSPSKGTTSLCHDSSNAGGSADHVAKDSSWNVCFQNHLFQV</sequence>
<evidence type="ECO:0000256" key="1">
    <source>
        <dbReference type="SAM" id="MobiDB-lite"/>
    </source>
</evidence>
<keyword evidence="3" id="KW-1185">Reference proteome</keyword>
<feature type="region of interest" description="Disordered" evidence="1">
    <location>
        <begin position="735"/>
        <end position="777"/>
    </location>
</feature>
<accession>A0A803KTX8</accession>
<dbReference type="Gramene" id="AUR62002486-RA">
    <property type="protein sequence ID" value="AUR62002486-RA:cds"/>
    <property type="gene ID" value="AUR62002486"/>
</dbReference>
<feature type="compositionally biased region" description="Basic and acidic residues" evidence="1">
    <location>
        <begin position="33"/>
        <end position="53"/>
    </location>
</feature>
<dbReference type="Proteomes" id="UP000596660">
    <property type="component" value="Unplaced"/>
</dbReference>